<dbReference type="Pfam" id="PF01483">
    <property type="entry name" value="P_proprotein"/>
    <property type="match status" value="1"/>
</dbReference>
<dbReference type="SUPFAM" id="SSF49785">
    <property type="entry name" value="Galactose-binding domain-like"/>
    <property type="match status" value="1"/>
</dbReference>
<evidence type="ECO:0000256" key="7">
    <source>
        <dbReference type="ARBA" id="ARBA00022825"/>
    </source>
</evidence>
<feature type="compositionally biased region" description="Polar residues" evidence="15">
    <location>
        <begin position="694"/>
        <end position="709"/>
    </location>
</feature>
<feature type="domain" description="P/Homo B" evidence="18">
    <location>
        <begin position="485"/>
        <end position="620"/>
    </location>
</feature>
<dbReference type="GO" id="GO:0016485">
    <property type="term" value="P:protein processing"/>
    <property type="evidence" value="ECO:0007669"/>
    <property type="project" value="TreeGrafter"/>
</dbReference>
<keyword evidence="12" id="KW-0325">Glycoprotein</keyword>
<feature type="compositionally biased region" description="Polar residues" evidence="15">
    <location>
        <begin position="653"/>
        <end position="666"/>
    </location>
</feature>
<dbReference type="InterPro" id="IPR002884">
    <property type="entry name" value="P_dom"/>
</dbReference>
<evidence type="ECO:0000256" key="14">
    <source>
        <dbReference type="PROSITE-ProRule" id="PRU01240"/>
    </source>
</evidence>
<evidence type="ECO:0000313" key="19">
    <source>
        <dbReference type="EMBL" id="KAF2674617.1"/>
    </source>
</evidence>
<dbReference type="FunFam" id="2.60.120.260:FF:000026">
    <property type="entry name" value="proprotein convertase subtilisin/kexin type 7"/>
    <property type="match status" value="1"/>
</dbReference>
<dbReference type="GO" id="GO:0000139">
    <property type="term" value="C:Golgi membrane"/>
    <property type="evidence" value="ECO:0007669"/>
    <property type="project" value="TreeGrafter"/>
</dbReference>
<dbReference type="PRINTS" id="PR00723">
    <property type="entry name" value="SUBTILISIN"/>
</dbReference>
<dbReference type="InterPro" id="IPR000209">
    <property type="entry name" value="Peptidase_S8/S53_dom"/>
</dbReference>
<dbReference type="FunFam" id="3.40.50.200:FF:000005">
    <property type="entry name" value="Proprotein convertase subtilisin/kexin type 7"/>
    <property type="match status" value="1"/>
</dbReference>
<keyword evidence="5 17" id="KW-0732">Signal</keyword>
<dbReference type="Pfam" id="PF00082">
    <property type="entry name" value="Peptidase_S8"/>
    <property type="match status" value="1"/>
</dbReference>
<dbReference type="GO" id="GO:0004252">
    <property type="term" value="F:serine-type endopeptidase activity"/>
    <property type="evidence" value="ECO:0007669"/>
    <property type="project" value="UniProtKB-UniRule"/>
</dbReference>
<dbReference type="OrthoDB" id="300641at2759"/>
<keyword evidence="10 16" id="KW-0472">Membrane</keyword>
<dbReference type="Proteomes" id="UP000799302">
    <property type="component" value="Unassembled WGS sequence"/>
</dbReference>
<dbReference type="SUPFAM" id="SSF52743">
    <property type="entry name" value="Subtilisin-like"/>
    <property type="match status" value="1"/>
</dbReference>
<feature type="chain" id="PRO_5025507873" evidence="17">
    <location>
        <begin position="17"/>
        <end position="869"/>
    </location>
</feature>
<evidence type="ECO:0000259" key="18">
    <source>
        <dbReference type="PROSITE" id="PS51829"/>
    </source>
</evidence>
<dbReference type="PROSITE" id="PS51892">
    <property type="entry name" value="SUBTILASE"/>
    <property type="match status" value="1"/>
</dbReference>
<evidence type="ECO:0000256" key="12">
    <source>
        <dbReference type="ARBA" id="ARBA00023180"/>
    </source>
</evidence>
<dbReference type="InterPro" id="IPR036852">
    <property type="entry name" value="Peptidase_S8/S53_dom_sf"/>
</dbReference>
<dbReference type="PROSITE" id="PS51829">
    <property type="entry name" value="P_HOMO_B"/>
    <property type="match status" value="1"/>
</dbReference>
<feature type="region of interest" description="Disordered" evidence="15">
    <location>
        <begin position="648"/>
        <end position="728"/>
    </location>
</feature>
<keyword evidence="20" id="KW-1185">Reference proteome</keyword>
<comment type="similarity">
    <text evidence="2">Belongs to the peptidase S8 family. Furin subfamily.</text>
</comment>
<evidence type="ECO:0000256" key="10">
    <source>
        <dbReference type="ARBA" id="ARBA00023136"/>
    </source>
</evidence>
<dbReference type="GO" id="GO:0007323">
    <property type="term" value="P:peptide pheromone maturation"/>
    <property type="evidence" value="ECO:0007669"/>
    <property type="project" value="UniProtKB-ARBA"/>
</dbReference>
<dbReference type="AlphaFoldDB" id="A0A6A6UT58"/>
<dbReference type="PROSITE" id="PS00136">
    <property type="entry name" value="SUBTILASE_ASP"/>
    <property type="match status" value="1"/>
</dbReference>
<evidence type="ECO:0000256" key="3">
    <source>
        <dbReference type="ARBA" id="ARBA00022670"/>
    </source>
</evidence>
<dbReference type="PANTHER" id="PTHR42884:SF14">
    <property type="entry name" value="NEUROENDOCRINE CONVERTASE 1"/>
    <property type="match status" value="1"/>
</dbReference>
<evidence type="ECO:0000313" key="20">
    <source>
        <dbReference type="Proteomes" id="UP000799302"/>
    </source>
</evidence>
<dbReference type="InterPro" id="IPR008979">
    <property type="entry name" value="Galactose-bd-like_sf"/>
</dbReference>
<organism evidence="19 20">
    <name type="scientific">Microthyrium microscopicum</name>
    <dbReference type="NCBI Taxonomy" id="703497"/>
    <lineage>
        <taxon>Eukaryota</taxon>
        <taxon>Fungi</taxon>
        <taxon>Dikarya</taxon>
        <taxon>Ascomycota</taxon>
        <taxon>Pezizomycotina</taxon>
        <taxon>Dothideomycetes</taxon>
        <taxon>Dothideomycetes incertae sedis</taxon>
        <taxon>Microthyriales</taxon>
        <taxon>Microthyriaceae</taxon>
        <taxon>Microthyrium</taxon>
    </lineage>
</organism>
<evidence type="ECO:0000256" key="5">
    <source>
        <dbReference type="ARBA" id="ARBA00022729"/>
    </source>
</evidence>
<feature type="compositionally biased region" description="Acidic residues" evidence="15">
    <location>
        <begin position="817"/>
        <end position="830"/>
    </location>
</feature>
<dbReference type="CDD" id="cd04059">
    <property type="entry name" value="Peptidases_S8_Protein_convertases_Kexins_Furin-like"/>
    <property type="match status" value="1"/>
</dbReference>
<evidence type="ECO:0000256" key="8">
    <source>
        <dbReference type="ARBA" id="ARBA00022837"/>
    </source>
</evidence>
<keyword evidence="11" id="KW-0865">Zymogen</keyword>
<dbReference type="InterPro" id="IPR015500">
    <property type="entry name" value="Peptidase_S8_subtilisin-rel"/>
</dbReference>
<dbReference type="Gene3D" id="2.60.120.260">
    <property type="entry name" value="Galactose-binding domain-like"/>
    <property type="match status" value="1"/>
</dbReference>
<dbReference type="GO" id="GO:0005802">
    <property type="term" value="C:trans-Golgi network"/>
    <property type="evidence" value="ECO:0007669"/>
    <property type="project" value="TreeGrafter"/>
</dbReference>
<feature type="active site" description="Charge relay system" evidence="13 14">
    <location>
        <position position="407"/>
    </location>
</feature>
<keyword evidence="9 16" id="KW-1133">Transmembrane helix</keyword>
<feature type="compositionally biased region" description="Low complexity" evidence="15">
    <location>
        <begin position="675"/>
        <end position="693"/>
    </location>
</feature>
<evidence type="ECO:0000256" key="15">
    <source>
        <dbReference type="SAM" id="MobiDB-lite"/>
    </source>
</evidence>
<feature type="signal peptide" evidence="17">
    <location>
        <begin position="1"/>
        <end position="16"/>
    </location>
</feature>
<keyword evidence="7 14" id="KW-0720">Serine protease</keyword>
<evidence type="ECO:0000256" key="6">
    <source>
        <dbReference type="ARBA" id="ARBA00022801"/>
    </source>
</evidence>
<evidence type="ECO:0000256" key="1">
    <source>
        <dbReference type="ARBA" id="ARBA00004370"/>
    </source>
</evidence>
<dbReference type="PROSITE" id="PS00138">
    <property type="entry name" value="SUBTILASE_SER"/>
    <property type="match status" value="1"/>
</dbReference>
<feature type="region of interest" description="Disordered" evidence="15">
    <location>
        <begin position="817"/>
        <end position="869"/>
    </location>
</feature>
<sequence>MRVPTILLALFGLASATSHISERSNRDYTTHDYYALHLDPSSSPHEVALHLGLDYDGQLDFLDDHHMFKAAKHPNDVVEESIQALKHRRKVKRDLSPSPLDSIKFNQKQVQRKRLFKRGIIPRPLAGLHDRDAVVLPETTNSLLERADVIKQLGITDPIFSAQWHLFNTKEVGNDMNVTGVWLQGITGKGATVCIVDDGLDMDSLDLKPNYFAKGSYDFNDGQDEPKPKLDDDQHGTRCAGEVAAAKNDVCGVGVAYDARISGVRILSAPISDVDEAASIVYGFQENDIYSCSWGPPDDGRTMDAPGLLIKKAILKAVQEGRGGKGTIYVFAAGNGAAAGDNCNFDGYTNSIYSVTIGAIDKTDAHPYYSEKCSAQLAVTYSSGAGEAIHTTDIGTNKCTNIHGGTSAAGPLVSGVFALVLSVRPDLSWRDIQWLTALTSVPFYKQEKESEWQTTATGRKFSHQYGYGKVDAWQIVELAKTWKNVKKQAWYFSPWIHVRTAIPEGSNGLSSTFEITPDMLRVANLERVEHVTVTMNVAHTRRGDISVELHSPTGIISHLSETRRFDEAPIGYIDWTFMTVAHFGETGIGKWTIIVKDSIENKNKGTFTDWRIKLWGESIDPAVQGMLPMPTENEDKDHDVDVTTGVIGTTSVQPKPTSNIIVTTGLPTRPSIVKPTDSPNASSTDSSTGSPTSVAQTPPSESQGESAGETNGKLDEAVPSPSPTGSSFLPSVFPTFGLSKRTQIWIYGALALILIFVASLGAYFFVQRRRRLRNNPRDNYEFAMLDDQEETDGMLASTTRRGRRRRAGELYDAFAGESDEDLFSDDDAEYRDESREHLPGTGFAGKGRPVNEKDDGAQSDDDEKGGLVR</sequence>
<evidence type="ECO:0000256" key="16">
    <source>
        <dbReference type="SAM" id="Phobius"/>
    </source>
</evidence>
<proteinExistence type="inferred from homology"/>
<evidence type="ECO:0000256" key="13">
    <source>
        <dbReference type="PIRSR" id="PIRSR615500-1"/>
    </source>
</evidence>
<keyword evidence="4 16" id="KW-0812">Transmembrane</keyword>
<feature type="transmembrane region" description="Helical" evidence="16">
    <location>
        <begin position="744"/>
        <end position="766"/>
    </location>
</feature>
<name>A0A6A6UT58_9PEZI</name>
<reference evidence="19" key="1">
    <citation type="journal article" date="2020" name="Stud. Mycol.">
        <title>101 Dothideomycetes genomes: a test case for predicting lifestyles and emergence of pathogens.</title>
        <authorList>
            <person name="Haridas S."/>
            <person name="Albert R."/>
            <person name="Binder M."/>
            <person name="Bloem J."/>
            <person name="Labutti K."/>
            <person name="Salamov A."/>
            <person name="Andreopoulos B."/>
            <person name="Baker S."/>
            <person name="Barry K."/>
            <person name="Bills G."/>
            <person name="Bluhm B."/>
            <person name="Cannon C."/>
            <person name="Castanera R."/>
            <person name="Culley D."/>
            <person name="Daum C."/>
            <person name="Ezra D."/>
            <person name="Gonzalez J."/>
            <person name="Henrissat B."/>
            <person name="Kuo A."/>
            <person name="Liang C."/>
            <person name="Lipzen A."/>
            <person name="Lutzoni F."/>
            <person name="Magnuson J."/>
            <person name="Mondo S."/>
            <person name="Nolan M."/>
            <person name="Ohm R."/>
            <person name="Pangilinan J."/>
            <person name="Park H.-J."/>
            <person name="Ramirez L."/>
            <person name="Alfaro M."/>
            <person name="Sun H."/>
            <person name="Tritt A."/>
            <person name="Yoshinaga Y."/>
            <person name="Zwiers L.-H."/>
            <person name="Turgeon B."/>
            <person name="Goodwin S."/>
            <person name="Spatafora J."/>
            <person name="Crous P."/>
            <person name="Grigoriev I."/>
        </authorList>
    </citation>
    <scope>NUCLEOTIDE SEQUENCE</scope>
    <source>
        <strain evidence="19">CBS 115976</strain>
    </source>
</reference>
<evidence type="ECO:0000256" key="4">
    <source>
        <dbReference type="ARBA" id="ARBA00022692"/>
    </source>
</evidence>
<evidence type="ECO:0000256" key="11">
    <source>
        <dbReference type="ARBA" id="ARBA00023145"/>
    </source>
</evidence>
<feature type="active site" description="Charge relay system" evidence="13 14">
    <location>
        <position position="235"/>
    </location>
</feature>
<feature type="active site" description="Charge relay system" evidence="13 14">
    <location>
        <position position="197"/>
    </location>
</feature>
<dbReference type="InterPro" id="IPR023827">
    <property type="entry name" value="Peptidase_S8_Asp-AS"/>
</dbReference>
<dbReference type="InterPro" id="IPR023828">
    <property type="entry name" value="Peptidase_S8_Ser-AS"/>
</dbReference>
<gene>
    <name evidence="19" type="ORF">BT63DRAFT_419909</name>
</gene>
<evidence type="ECO:0000256" key="17">
    <source>
        <dbReference type="SAM" id="SignalP"/>
    </source>
</evidence>
<dbReference type="InterPro" id="IPR034182">
    <property type="entry name" value="Kexin/furin"/>
</dbReference>
<keyword evidence="6 14" id="KW-0378">Hydrolase</keyword>
<dbReference type="EMBL" id="MU004230">
    <property type="protein sequence ID" value="KAF2674617.1"/>
    <property type="molecule type" value="Genomic_DNA"/>
</dbReference>
<dbReference type="PANTHER" id="PTHR42884">
    <property type="entry name" value="PROPROTEIN CONVERTASE SUBTILISIN/KEXIN-RELATED"/>
    <property type="match status" value="1"/>
</dbReference>
<dbReference type="PROSITE" id="PS00137">
    <property type="entry name" value="SUBTILASE_HIS"/>
    <property type="match status" value="1"/>
</dbReference>
<dbReference type="InterPro" id="IPR022398">
    <property type="entry name" value="Peptidase_S8_His-AS"/>
</dbReference>
<keyword evidence="8" id="KW-0106">Calcium</keyword>
<comment type="subcellular location">
    <subcellularLocation>
        <location evidence="1">Membrane</location>
    </subcellularLocation>
</comment>
<evidence type="ECO:0000256" key="9">
    <source>
        <dbReference type="ARBA" id="ARBA00022989"/>
    </source>
</evidence>
<evidence type="ECO:0000256" key="2">
    <source>
        <dbReference type="ARBA" id="ARBA00005325"/>
    </source>
</evidence>
<keyword evidence="3 14" id="KW-0645">Protease</keyword>
<protein>
    <submittedName>
        <fullName evidence="19">Kexin</fullName>
    </submittedName>
</protein>
<accession>A0A6A6UT58</accession>
<dbReference type="Gene3D" id="3.40.50.200">
    <property type="entry name" value="Peptidase S8/S53 domain"/>
    <property type="match status" value="1"/>
</dbReference>